<dbReference type="AlphaFoldDB" id="A0A1F7S4S7"/>
<organism evidence="2 3">
    <name type="scientific">Candidatus Schekmanbacteria bacterium RBG_13_48_7</name>
    <dbReference type="NCBI Taxonomy" id="1817878"/>
    <lineage>
        <taxon>Bacteria</taxon>
        <taxon>Candidatus Schekmaniibacteriota</taxon>
    </lineage>
</organism>
<name>A0A1F7S4S7_9BACT</name>
<evidence type="ECO:0000256" key="1">
    <source>
        <dbReference type="SAM" id="Phobius"/>
    </source>
</evidence>
<dbReference type="Proteomes" id="UP000179266">
    <property type="component" value="Unassembled WGS sequence"/>
</dbReference>
<feature type="transmembrane region" description="Helical" evidence="1">
    <location>
        <begin position="48"/>
        <end position="72"/>
    </location>
</feature>
<evidence type="ECO:0000313" key="2">
    <source>
        <dbReference type="EMBL" id="OGL48779.1"/>
    </source>
</evidence>
<protein>
    <submittedName>
        <fullName evidence="2">Uncharacterized protein</fullName>
    </submittedName>
</protein>
<comment type="caution">
    <text evidence="2">The sequence shown here is derived from an EMBL/GenBank/DDBJ whole genome shotgun (WGS) entry which is preliminary data.</text>
</comment>
<evidence type="ECO:0000313" key="3">
    <source>
        <dbReference type="Proteomes" id="UP000179266"/>
    </source>
</evidence>
<feature type="transmembrane region" description="Helical" evidence="1">
    <location>
        <begin position="21"/>
        <end position="42"/>
    </location>
</feature>
<dbReference type="EMBL" id="MGDD01000030">
    <property type="protein sequence ID" value="OGL48779.1"/>
    <property type="molecule type" value="Genomic_DNA"/>
</dbReference>
<accession>A0A1F7S4S7</accession>
<reference evidence="2 3" key="1">
    <citation type="journal article" date="2016" name="Nat. Commun.">
        <title>Thousands of microbial genomes shed light on interconnected biogeochemical processes in an aquifer system.</title>
        <authorList>
            <person name="Anantharaman K."/>
            <person name="Brown C.T."/>
            <person name="Hug L.A."/>
            <person name="Sharon I."/>
            <person name="Castelle C.J."/>
            <person name="Probst A.J."/>
            <person name="Thomas B.C."/>
            <person name="Singh A."/>
            <person name="Wilkins M.J."/>
            <person name="Karaoz U."/>
            <person name="Brodie E.L."/>
            <person name="Williams K.H."/>
            <person name="Hubbard S.S."/>
            <person name="Banfield J.F."/>
        </authorList>
    </citation>
    <scope>NUCLEOTIDE SEQUENCE [LARGE SCALE GENOMIC DNA]</scope>
</reference>
<proteinExistence type="predicted"/>
<gene>
    <name evidence="2" type="ORF">A2161_13305</name>
</gene>
<keyword evidence="1" id="KW-0812">Transmembrane</keyword>
<keyword evidence="1" id="KW-0472">Membrane</keyword>
<sequence>MAFITVLELLNILVLFNPMRIFLPLAVFFIISGIVWNIPIFLRGEGVSVGSMMLIVSGLLFFLLGLTTEMLANMRRDRMDS</sequence>
<keyword evidence="1" id="KW-1133">Transmembrane helix</keyword>